<name>A0AAW1U9R9_9CUCU</name>
<evidence type="ECO:0000313" key="1">
    <source>
        <dbReference type="EMBL" id="KAK9879413.1"/>
    </source>
</evidence>
<reference evidence="1 2" key="1">
    <citation type="submission" date="2023-03" db="EMBL/GenBank/DDBJ databases">
        <title>Genome insight into feeding habits of ladybird beetles.</title>
        <authorList>
            <person name="Li H.-S."/>
            <person name="Huang Y.-H."/>
            <person name="Pang H."/>
        </authorList>
    </citation>
    <scope>NUCLEOTIDE SEQUENCE [LARGE SCALE GENOMIC DNA]</scope>
    <source>
        <strain evidence="1">SYSU_2023b</strain>
        <tissue evidence="1">Whole body</tissue>
    </source>
</reference>
<sequence>MTHQDESGCVPRLHDFQLGLLGFTSFVTFFQHKPVGTLAPNSQNSAVYPTNIILPESGELPLQLRRRWLASKYLLKAVHAKNPIVETITELKIHMAKYGECDILYGEIDMSIWRNLNIPEVVKCSTRIDDLKEQLDCTKIPSCFQTNLMTHYKKLVYTKNASDPQNGGNMGLGKYCPDRNIKLSGSLPGNFSICTSEVAAIMIALNVIKEENIKKSIIFPYSLSASDRISNWKISVHNDEIIDNGPHK</sequence>
<organism evidence="1 2">
    <name type="scientific">Henosepilachna vigintioctopunctata</name>
    <dbReference type="NCBI Taxonomy" id="420089"/>
    <lineage>
        <taxon>Eukaryota</taxon>
        <taxon>Metazoa</taxon>
        <taxon>Ecdysozoa</taxon>
        <taxon>Arthropoda</taxon>
        <taxon>Hexapoda</taxon>
        <taxon>Insecta</taxon>
        <taxon>Pterygota</taxon>
        <taxon>Neoptera</taxon>
        <taxon>Endopterygota</taxon>
        <taxon>Coleoptera</taxon>
        <taxon>Polyphaga</taxon>
        <taxon>Cucujiformia</taxon>
        <taxon>Coccinelloidea</taxon>
        <taxon>Coccinellidae</taxon>
        <taxon>Epilachninae</taxon>
        <taxon>Epilachnini</taxon>
        <taxon>Henosepilachna</taxon>
    </lineage>
</organism>
<evidence type="ECO:0000313" key="2">
    <source>
        <dbReference type="Proteomes" id="UP001431783"/>
    </source>
</evidence>
<protein>
    <recommendedName>
        <fullName evidence="3">RNase H type-1 domain-containing protein</fullName>
    </recommendedName>
</protein>
<proteinExistence type="predicted"/>
<dbReference type="Proteomes" id="UP001431783">
    <property type="component" value="Unassembled WGS sequence"/>
</dbReference>
<gene>
    <name evidence="1" type="ORF">WA026_006479</name>
</gene>
<evidence type="ECO:0008006" key="3">
    <source>
        <dbReference type="Google" id="ProtNLM"/>
    </source>
</evidence>
<comment type="caution">
    <text evidence="1">The sequence shown here is derived from an EMBL/GenBank/DDBJ whole genome shotgun (WGS) entry which is preliminary data.</text>
</comment>
<accession>A0AAW1U9R9</accession>
<dbReference type="AlphaFoldDB" id="A0AAW1U9R9"/>
<dbReference type="EMBL" id="JARQZJ010000062">
    <property type="protein sequence ID" value="KAK9879413.1"/>
    <property type="molecule type" value="Genomic_DNA"/>
</dbReference>
<keyword evidence="2" id="KW-1185">Reference proteome</keyword>